<dbReference type="Gene3D" id="1.25.40.10">
    <property type="entry name" value="Tetratricopeptide repeat domain"/>
    <property type="match status" value="1"/>
</dbReference>
<proteinExistence type="predicted"/>
<dbReference type="EMBL" id="QPEX01000027">
    <property type="protein sequence ID" value="RCS48222.1"/>
    <property type="molecule type" value="Genomic_DNA"/>
</dbReference>
<dbReference type="Proteomes" id="UP000253562">
    <property type="component" value="Unassembled WGS sequence"/>
</dbReference>
<evidence type="ECO:0008006" key="3">
    <source>
        <dbReference type="Google" id="ProtNLM"/>
    </source>
</evidence>
<dbReference type="SUPFAM" id="SSF48452">
    <property type="entry name" value="TPR-like"/>
    <property type="match status" value="1"/>
</dbReference>
<evidence type="ECO:0000313" key="1">
    <source>
        <dbReference type="EMBL" id="RCS48222.1"/>
    </source>
</evidence>
<organism evidence="1 2">
    <name type="scientific">Bremerella cremea</name>
    <dbReference type="NCBI Taxonomy" id="1031537"/>
    <lineage>
        <taxon>Bacteria</taxon>
        <taxon>Pseudomonadati</taxon>
        <taxon>Planctomycetota</taxon>
        <taxon>Planctomycetia</taxon>
        <taxon>Pirellulales</taxon>
        <taxon>Pirellulaceae</taxon>
        <taxon>Bremerella</taxon>
    </lineage>
</organism>
<dbReference type="RefSeq" id="WP_114369270.1">
    <property type="nucleotide sequence ID" value="NZ_QPEX01000027.1"/>
</dbReference>
<name>A0A368KQ68_9BACT</name>
<dbReference type="AlphaFoldDB" id="A0A368KQ68"/>
<evidence type="ECO:0000313" key="2">
    <source>
        <dbReference type="Proteomes" id="UP000253562"/>
    </source>
</evidence>
<dbReference type="InterPro" id="IPR011990">
    <property type="entry name" value="TPR-like_helical_dom_sf"/>
</dbReference>
<protein>
    <recommendedName>
        <fullName evidence="3">Tetratricopeptide repeat protein</fullName>
    </recommendedName>
</protein>
<reference evidence="1 2" key="1">
    <citation type="submission" date="2018-07" db="EMBL/GenBank/DDBJ databases">
        <title>Comparative genomes isolates from brazilian mangrove.</title>
        <authorList>
            <person name="De Araujo J.E."/>
            <person name="Taketani R.G."/>
            <person name="Silva M.C.P."/>
            <person name="Lourenco M.V."/>
            <person name="Oliveira V.M."/>
            <person name="Andreote F.D."/>
        </authorList>
    </citation>
    <scope>NUCLEOTIDE SEQUENCE [LARGE SCALE GENOMIC DNA]</scope>
    <source>
        <strain evidence="1 2">HEX PRIS-MGV</strain>
    </source>
</reference>
<comment type="caution">
    <text evidence="1">The sequence shown here is derived from an EMBL/GenBank/DDBJ whole genome shotgun (WGS) entry which is preliminary data.</text>
</comment>
<accession>A0A368KQ68</accession>
<sequence length="111" mass="12195">MSAFRWIASYFAKGDKATSLYKRGMLKAKKHDHQGAIDDYSLALEVPGLSPEMMAMIRYNRGLVYVACGMAKKGADDLNEVIAMDGAALNVKSAAQRKLARIESRTSRHSA</sequence>
<gene>
    <name evidence="1" type="ORF">DTL42_13530</name>
</gene>
<dbReference type="OrthoDB" id="283571at2"/>